<dbReference type="RefSeq" id="XP_018101344.2">
    <property type="nucleotide sequence ID" value="XM_018245855.2"/>
</dbReference>
<dbReference type="Gene3D" id="2.60.40.10">
    <property type="entry name" value="Immunoglobulins"/>
    <property type="match status" value="2"/>
</dbReference>
<dbReference type="PROSITE" id="PS50835">
    <property type="entry name" value="IG_LIKE"/>
    <property type="match status" value="2"/>
</dbReference>
<evidence type="ECO:0000256" key="3">
    <source>
        <dbReference type="ARBA" id="ARBA00022692"/>
    </source>
</evidence>
<dbReference type="SUPFAM" id="SSF48726">
    <property type="entry name" value="Immunoglobulin"/>
    <property type="match status" value="2"/>
</dbReference>
<organism evidence="10 11">
    <name type="scientific">Xenopus laevis</name>
    <name type="common">African clawed frog</name>
    <dbReference type="NCBI Taxonomy" id="8355"/>
    <lineage>
        <taxon>Eukaryota</taxon>
        <taxon>Metazoa</taxon>
        <taxon>Chordata</taxon>
        <taxon>Craniata</taxon>
        <taxon>Vertebrata</taxon>
        <taxon>Euteleostomi</taxon>
        <taxon>Amphibia</taxon>
        <taxon>Batrachia</taxon>
        <taxon>Anura</taxon>
        <taxon>Pipoidea</taxon>
        <taxon>Pipidae</taxon>
        <taxon>Xenopodinae</taxon>
        <taxon>Xenopus</taxon>
        <taxon>Xenopus</taxon>
    </lineage>
</organism>
<dbReference type="KEGG" id="xla:108707832"/>
<evidence type="ECO:0000256" key="2">
    <source>
        <dbReference type="ARBA" id="ARBA00008215"/>
    </source>
</evidence>
<dbReference type="InterPro" id="IPR036179">
    <property type="entry name" value="Ig-like_dom_sf"/>
</dbReference>
<keyword evidence="4" id="KW-1133">Transmembrane helix</keyword>
<dbReference type="PaxDb" id="8355-A0A1L8HC65"/>
<dbReference type="InterPro" id="IPR013162">
    <property type="entry name" value="CD80_C2-set"/>
</dbReference>
<evidence type="ECO:0000256" key="6">
    <source>
        <dbReference type="ARBA" id="ARBA00023157"/>
    </source>
</evidence>
<keyword evidence="6" id="KW-1015">Disulfide bond</keyword>
<dbReference type="Pfam" id="PF07686">
    <property type="entry name" value="V-set"/>
    <property type="match status" value="1"/>
</dbReference>
<evidence type="ECO:0000259" key="9">
    <source>
        <dbReference type="PROSITE" id="PS50835"/>
    </source>
</evidence>
<dbReference type="InterPro" id="IPR040012">
    <property type="entry name" value="CD200R"/>
</dbReference>
<dbReference type="InterPro" id="IPR003599">
    <property type="entry name" value="Ig_sub"/>
</dbReference>
<evidence type="ECO:0000256" key="7">
    <source>
        <dbReference type="ARBA" id="ARBA00023170"/>
    </source>
</evidence>
<keyword evidence="3" id="KW-0812">Transmembrane</keyword>
<gene>
    <name evidence="11" type="primary">LOC108707832</name>
</gene>
<reference evidence="11" key="1">
    <citation type="submission" date="2025-08" db="UniProtKB">
        <authorList>
            <consortium name="RefSeq"/>
        </authorList>
    </citation>
    <scope>IDENTIFICATION</scope>
    <source>
        <strain evidence="11">J_2021</strain>
        <tissue evidence="11">Erythrocytes</tissue>
    </source>
</reference>
<dbReference type="SMART" id="SM00409">
    <property type="entry name" value="IG"/>
    <property type="match status" value="1"/>
</dbReference>
<dbReference type="Pfam" id="PF08205">
    <property type="entry name" value="C2-set_2"/>
    <property type="match status" value="1"/>
</dbReference>
<accession>A0A1L8HC65</accession>
<dbReference type="InterPro" id="IPR007110">
    <property type="entry name" value="Ig-like_dom"/>
</dbReference>
<evidence type="ECO:0000256" key="8">
    <source>
        <dbReference type="ARBA" id="ARBA00023180"/>
    </source>
</evidence>
<dbReference type="OrthoDB" id="8915654at2759"/>
<dbReference type="PANTHER" id="PTHR21462:SF2">
    <property type="entry name" value="CELL SURFACE GLYCOPROTEIN CD200 RECEPTOR 2"/>
    <property type="match status" value="1"/>
</dbReference>
<keyword evidence="8" id="KW-0325">Glycoprotein</keyword>
<comment type="similarity">
    <text evidence="2">Belongs to the CD200R family.</text>
</comment>
<evidence type="ECO:0000256" key="5">
    <source>
        <dbReference type="ARBA" id="ARBA00023136"/>
    </source>
</evidence>
<feature type="domain" description="Ig-like" evidence="9">
    <location>
        <begin position="135"/>
        <end position="202"/>
    </location>
</feature>
<keyword evidence="10" id="KW-1185">Reference proteome</keyword>
<feature type="domain" description="Ig-like" evidence="9">
    <location>
        <begin position="15"/>
        <end position="116"/>
    </location>
</feature>
<dbReference type="GO" id="GO:0009897">
    <property type="term" value="C:external side of plasma membrane"/>
    <property type="evidence" value="ECO:0000318"/>
    <property type="project" value="GO_Central"/>
</dbReference>
<keyword evidence="5" id="KW-0472">Membrane</keyword>
<evidence type="ECO:0000313" key="11">
    <source>
        <dbReference type="RefSeq" id="XP_018101344.2"/>
    </source>
</evidence>
<name>A0A1L8HC65_XENLA</name>
<dbReference type="InterPro" id="IPR013783">
    <property type="entry name" value="Ig-like_fold"/>
</dbReference>
<protein>
    <submittedName>
        <fullName evidence="11">Cell surface glycoprotein CD200 receptor 1 isoform X1</fullName>
    </submittedName>
</protein>
<evidence type="ECO:0000313" key="10">
    <source>
        <dbReference type="Proteomes" id="UP000186698"/>
    </source>
</evidence>
<evidence type="ECO:0000256" key="1">
    <source>
        <dbReference type="ARBA" id="ARBA00004167"/>
    </source>
</evidence>
<evidence type="ECO:0000256" key="4">
    <source>
        <dbReference type="ARBA" id="ARBA00022989"/>
    </source>
</evidence>
<dbReference type="InterPro" id="IPR013106">
    <property type="entry name" value="Ig_V-set"/>
</dbReference>
<sequence>MSFLQTMSLVVCLVLFISVVTAAVSVLRGETAILECEHKVPTRDSIIMITWKVRRLDNTHCYYSKAENKKFSNCSDRTEFNSTSLRIYNATVTDDGTYTCEIVTAEGTFINQISLQVLVEPSVTLLLNKLGVPECRAHGGNPAANMWWTAEAVGSISTNTAMQPDRSWTVTSTYTVTSNNVTQVTCLVSHPTFAQPQNHSISIPPNKGDKYLLLSMIPLAFLVILIIIGFLLFWTMSPRFRTCLSKEIKNTTVTQQDNNDQNKEDVEPYACYTQRINTIYNSVSEI</sequence>
<dbReference type="PANTHER" id="PTHR21462">
    <property type="entry name" value="CELL SURFACE GLYCOPROTEIN OX2 RECEPTOR PRECURSOR"/>
    <property type="match status" value="1"/>
</dbReference>
<keyword evidence="7 11" id="KW-0675">Receptor</keyword>
<dbReference type="Proteomes" id="UP000186698">
    <property type="component" value="Chromosome 2L"/>
</dbReference>
<dbReference type="AlphaFoldDB" id="A0A1L8HC65"/>
<dbReference type="GO" id="GO:0150077">
    <property type="term" value="P:regulation of neuroinflammatory response"/>
    <property type="evidence" value="ECO:0007669"/>
    <property type="project" value="InterPro"/>
</dbReference>
<dbReference type="GeneID" id="108707832"/>
<proteinExistence type="inferred from homology"/>
<comment type="subcellular location">
    <subcellularLocation>
        <location evidence="1">Membrane</location>
        <topology evidence="1">Single-pass membrane protein</topology>
    </subcellularLocation>
</comment>
<dbReference type="OMA" id="TCKSPKP"/>
<dbReference type="GO" id="GO:0038023">
    <property type="term" value="F:signaling receptor activity"/>
    <property type="evidence" value="ECO:0000318"/>
    <property type="project" value="GO_Central"/>
</dbReference>